<name>A0A8E2E9C5_9PEZI</name>
<reference evidence="3 4" key="1">
    <citation type="journal article" date="2016" name="Nat. Commun.">
        <title>Ectomycorrhizal ecology is imprinted in the genome of the dominant symbiotic fungus Cenococcum geophilum.</title>
        <authorList>
            <consortium name="DOE Joint Genome Institute"/>
            <person name="Peter M."/>
            <person name="Kohler A."/>
            <person name="Ohm R.A."/>
            <person name="Kuo A."/>
            <person name="Krutzmann J."/>
            <person name="Morin E."/>
            <person name="Arend M."/>
            <person name="Barry K.W."/>
            <person name="Binder M."/>
            <person name="Choi C."/>
            <person name="Clum A."/>
            <person name="Copeland A."/>
            <person name="Grisel N."/>
            <person name="Haridas S."/>
            <person name="Kipfer T."/>
            <person name="LaButti K."/>
            <person name="Lindquist E."/>
            <person name="Lipzen A."/>
            <person name="Maire R."/>
            <person name="Meier B."/>
            <person name="Mihaltcheva S."/>
            <person name="Molinier V."/>
            <person name="Murat C."/>
            <person name="Poggeler S."/>
            <person name="Quandt C.A."/>
            <person name="Sperisen C."/>
            <person name="Tritt A."/>
            <person name="Tisserant E."/>
            <person name="Crous P.W."/>
            <person name="Henrissat B."/>
            <person name="Nehls U."/>
            <person name="Egli S."/>
            <person name="Spatafora J.W."/>
            <person name="Grigoriev I.V."/>
            <person name="Martin F.M."/>
        </authorList>
    </citation>
    <scope>NUCLEOTIDE SEQUENCE [LARGE SCALE GENOMIC DNA]</scope>
    <source>
        <strain evidence="3 4">CBS 459.81</strain>
    </source>
</reference>
<dbReference type="OrthoDB" id="1601230at2759"/>
<dbReference type="AlphaFoldDB" id="A0A8E2E9C5"/>
<evidence type="ECO:0000259" key="2">
    <source>
        <dbReference type="PROSITE" id="PS51502"/>
    </source>
</evidence>
<dbReference type="EMBL" id="KV744984">
    <property type="protein sequence ID" value="OCK79866.1"/>
    <property type="molecule type" value="Genomic_DNA"/>
</dbReference>
<sequence length="106" mass="12185">ITHIVLFKYRSSIPWSDLESHFSAFQTLQKKCLHPSTGKPYMLSMRMGKNRSWEPYSKGMTHGFVLEFANQEDLDYYLTRDLVHLDFSKNAGPLIEDSLVVDIASG</sequence>
<organism evidence="3 4">
    <name type="scientific">Lepidopterella palustris CBS 459.81</name>
    <dbReference type="NCBI Taxonomy" id="1314670"/>
    <lineage>
        <taxon>Eukaryota</taxon>
        <taxon>Fungi</taxon>
        <taxon>Dikarya</taxon>
        <taxon>Ascomycota</taxon>
        <taxon>Pezizomycotina</taxon>
        <taxon>Dothideomycetes</taxon>
        <taxon>Pleosporomycetidae</taxon>
        <taxon>Mytilinidiales</taxon>
        <taxon>Argynnaceae</taxon>
        <taxon>Lepidopterella</taxon>
    </lineage>
</organism>
<dbReference type="SMART" id="SM00886">
    <property type="entry name" value="Dabb"/>
    <property type="match status" value="1"/>
</dbReference>
<dbReference type="InterPro" id="IPR013097">
    <property type="entry name" value="Dabb"/>
</dbReference>
<comment type="subunit">
    <text evidence="1">Homodimer.</text>
</comment>
<dbReference type="SUPFAM" id="SSF54909">
    <property type="entry name" value="Dimeric alpha+beta barrel"/>
    <property type="match status" value="1"/>
</dbReference>
<feature type="non-terminal residue" evidence="3">
    <location>
        <position position="106"/>
    </location>
</feature>
<evidence type="ECO:0000313" key="4">
    <source>
        <dbReference type="Proteomes" id="UP000250266"/>
    </source>
</evidence>
<dbReference type="Pfam" id="PF07876">
    <property type="entry name" value="Dabb"/>
    <property type="match status" value="1"/>
</dbReference>
<dbReference type="InterPro" id="IPR044662">
    <property type="entry name" value="HS1/DABB1-like"/>
</dbReference>
<dbReference type="InterPro" id="IPR011008">
    <property type="entry name" value="Dimeric_a/b-barrel"/>
</dbReference>
<evidence type="ECO:0000313" key="3">
    <source>
        <dbReference type="EMBL" id="OCK79866.1"/>
    </source>
</evidence>
<dbReference type="Gene3D" id="3.30.70.100">
    <property type="match status" value="1"/>
</dbReference>
<evidence type="ECO:0000256" key="1">
    <source>
        <dbReference type="ARBA" id="ARBA00011738"/>
    </source>
</evidence>
<gene>
    <name evidence="3" type="ORF">K432DRAFT_252188</name>
</gene>
<feature type="non-terminal residue" evidence="3">
    <location>
        <position position="1"/>
    </location>
</feature>
<dbReference type="PANTHER" id="PTHR33178">
    <property type="match status" value="1"/>
</dbReference>
<protein>
    <recommendedName>
        <fullName evidence="2">Stress-response A/B barrel domain-containing protein</fullName>
    </recommendedName>
</protein>
<dbReference type="Proteomes" id="UP000250266">
    <property type="component" value="Unassembled WGS sequence"/>
</dbReference>
<dbReference type="PANTHER" id="PTHR33178:SF10">
    <property type="entry name" value="STRESS-RESPONSE A_B BARREL DOMAIN-CONTAINING PROTEIN"/>
    <property type="match status" value="1"/>
</dbReference>
<feature type="domain" description="Stress-response A/B barrel" evidence="2">
    <location>
        <begin position="1"/>
        <end position="103"/>
    </location>
</feature>
<dbReference type="PROSITE" id="PS51502">
    <property type="entry name" value="S_R_A_B_BARREL"/>
    <property type="match status" value="1"/>
</dbReference>
<keyword evidence="4" id="KW-1185">Reference proteome</keyword>
<accession>A0A8E2E9C5</accession>
<proteinExistence type="predicted"/>